<reference evidence="2 3" key="1">
    <citation type="submission" date="2018-04" db="EMBL/GenBank/DDBJ databases">
        <authorList>
            <person name="Li J."/>
        </authorList>
    </citation>
    <scope>NUCLEOTIDE SEQUENCE [LARGE SCALE GENOMIC DNA]</scope>
    <source>
        <strain evidence="3">30A</strain>
    </source>
</reference>
<dbReference type="EMBL" id="CP028913">
    <property type="protein sequence ID" value="AWB95499.1"/>
    <property type="molecule type" value="Genomic_DNA"/>
</dbReference>
<protein>
    <submittedName>
        <fullName evidence="2">Uncharacterized protein</fullName>
    </submittedName>
</protein>
<dbReference type="Proteomes" id="UP000244729">
    <property type="component" value="Chromosome"/>
</dbReference>
<feature type="transmembrane region" description="Helical" evidence="1">
    <location>
        <begin position="12"/>
        <end position="29"/>
    </location>
</feature>
<keyword evidence="1" id="KW-1133">Transmembrane helix</keyword>
<keyword evidence="3" id="KW-1185">Reference proteome</keyword>
<proteinExistence type="predicted"/>
<feature type="transmembrane region" description="Helical" evidence="1">
    <location>
        <begin position="35"/>
        <end position="57"/>
    </location>
</feature>
<gene>
    <name evidence="2" type="ORF">DCE93_07350</name>
</gene>
<evidence type="ECO:0000313" key="2">
    <source>
        <dbReference type="EMBL" id="AWB95499.1"/>
    </source>
</evidence>
<dbReference type="AlphaFoldDB" id="A0A2S0WVX5"/>
<dbReference type="KEGG" id="agm:DCE93_07350"/>
<evidence type="ECO:0000256" key="1">
    <source>
        <dbReference type="SAM" id="Phobius"/>
    </source>
</evidence>
<sequence length="164" mass="18101">MVIQRYLQHFWDRGLGYGLAAALVLLIFAPGDDFALKAAVFAGTTVLALLGAGFTFWRAQGRVPPRVSRGRTLERSSAVLRPAKKLKQQNVVVGILTRGHNRGRHIMVGFSPESRFWHVVAGRVHGGSEGLTYEELRMILTSEGARYLEPGEYANAVIAKHFSL</sequence>
<keyword evidence="1" id="KW-0472">Membrane</keyword>
<name>A0A2S0WVX5_9MICO</name>
<evidence type="ECO:0000313" key="3">
    <source>
        <dbReference type="Proteomes" id="UP000244729"/>
    </source>
</evidence>
<keyword evidence="1" id="KW-0812">Transmembrane</keyword>
<accession>A0A2S0WVX5</accession>
<organism evidence="2 3">
    <name type="scientific">Agromyces badenianii</name>
    <dbReference type="NCBI Taxonomy" id="2080742"/>
    <lineage>
        <taxon>Bacteria</taxon>
        <taxon>Bacillati</taxon>
        <taxon>Actinomycetota</taxon>
        <taxon>Actinomycetes</taxon>
        <taxon>Micrococcales</taxon>
        <taxon>Microbacteriaceae</taxon>
        <taxon>Agromyces</taxon>
    </lineage>
</organism>